<organism evidence="2 3">
    <name type="scientific">Gordonia spumicola</name>
    <dbReference type="NCBI Taxonomy" id="589161"/>
    <lineage>
        <taxon>Bacteria</taxon>
        <taxon>Bacillati</taxon>
        <taxon>Actinomycetota</taxon>
        <taxon>Actinomycetes</taxon>
        <taxon>Mycobacteriales</taxon>
        <taxon>Gordoniaceae</taxon>
        <taxon>Gordonia</taxon>
    </lineage>
</organism>
<reference evidence="3" key="1">
    <citation type="submission" date="2019-06" db="EMBL/GenBank/DDBJ databases">
        <title>Gordonia isolated from sludge of a wastewater treatment plant.</title>
        <authorList>
            <person name="Tamura T."/>
            <person name="Aoyama K."/>
            <person name="Kang Y."/>
            <person name="Saito S."/>
            <person name="Akiyama N."/>
            <person name="Yazawa K."/>
            <person name="Gonoi T."/>
            <person name="Mikami Y."/>
        </authorList>
    </citation>
    <scope>NUCLEOTIDE SEQUENCE [LARGE SCALE GENOMIC DNA]</scope>
    <source>
        <strain evidence="3">NBRC 107696</strain>
    </source>
</reference>
<dbReference type="Proteomes" id="UP000444960">
    <property type="component" value="Unassembled WGS sequence"/>
</dbReference>
<comment type="caution">
    <text evidence="2">The sequence shown here is derived from an EMBL/GenBank/DDBJ whole genome shotgun (WGS) entry which is preliminary data.</text>
</comment>
<evidence type="ECO:0000256" key="1">
    <source>
        <dbReference type="SAM" id="MobiDB-lite"/>
    </source>
</evidence>
<accession>A0A7I9V978</accession>
<evidence type="ECO:0000313" key="2">
    <source>
        <dbReference type="EMBL" id="GEE01661.1"/>
    </source>
</evidence>
<proteinExistence type="predicted"/>
<protein>
    <submittedName>
        <fullName evidence="2">Uncharacterized protein</fullName>
    </submittedName>
</protein>
<sequence>MCVTSSASSSAVTPIVERHRHVRAELFGAPESDQCGDRDQTPIAPTQARAVPDVPEQDVVGEVGEGGHHVADRASGRALGHPTFRTGSCRGTTM</sequence>
<feature type="region of interest" description="Disordered" evidence="1">
    <location>
        <begin position="67"/>
        <end position="94"/>
    </location>
</feature>
<keyword evidence="3" id="KW-1185">Reference proteome</keyword>
<gene>
    <name evidence="2" type="ORF">nbrc107696_21070</name>
</gene>
<dbReference type="EMBL" id="BJOV01000003">
    <property type="protein sequence ID" value="GEE01661.1"/>
    <property type="molecule type" value="Genomic_DNA"/>
</dbReference>
<name>A0A7I9V978_9ACTN</name>
<dbReference type="AlphaFoldDB" id="A0A7I9V978"/>
<evidence type="ECO:0000313" key="3">
    <source>
        <dbReference type="Proteomes" id="UP000444960"/>
    </source>
</evidence>
<feature type="compositionally biased region" description="Polar residues" evidence="1">
    <location>
        <begin position="85"/>
        <end position="94"/>
    </location>
</feature>